<gene>
    <name evidence="1" type="ORF">RIdsm_04278</name>
</gene>
<proteinExistence type="predicted"/>
<reference evidence="1 2" key="1">
    <citation type="submission" date="2018-08" db="EMBL/GenBank/DDBJ databases">
        <title>Genetic Globetrotter - A new plasmid hitch-hiking vast phylogenetic and geographic distances.</title>
        <authorList>
            <person name="Vollmers J."/>
            <person name="Petersen J."/>
        </authorList>
    </citation>
    <scope>NUCLEOTIDE SEQUENCE [LARGE SCALE GENOMIC DNA]</scope>
    <source>
        <strain evidence="1 2">DSM 26383</strain>
    </source>
</reference>
<name>A0A5P3AGE6_9RHOB</name>
<dbReference type="AlphaFoldDB" id="A0A5P3AGE6"/>
<dbReference type="EMBL" id="CP031598">
    <property type="protein sequence ID" value="QEW28447.1"/>
    <property type="molecule type" value="Genomic_DNA"/>
</dbReference>
<organism evidence="1 2">
    <name type="scientific">Roseovarius indicus</name>
    <dbReference type="NCBI Taxonomy" id="540747"/>
    <lineage>
        <taxon>Bacteria</taxon>
        <taxon>Pseudomonadati</taxon>
        <taxon>Pseudomonadota</taxon>
        <taxon>Alphaproteobacteria</taxon>
        <taxon>Rhodobacterales</taxon>
        <taxon>Roseobacteraceae</taxon>
        <taxon>Roseovarius</taxon>
    </lineage>
</organism>
<dbReference type="Proteomes" id="UP000325785">
    <property type="component" value="Chromosome"/>
</dbReference>
<dbReference type="KEGG" id="rid:RIdsm_04278"/>
<evidence type="ECO:0000313" key="1">
    <source>
        <dbReference type="EMBL" id="QEW28447.1"/>
    </source>
</evidence>
<dbReference type="InterPro" id="IPR054272">
    <property type="entry name" value="DUF7003"/>
</dbReference>
<dbReference type="Pfam" id="PF22535">
    <property type="entry name" value="DUF7003"/>
    <property type="match status" value="1"/>
</dbReference>
<sequence length="237" mass="26259">MRQFPKRARAILGALDASAMGYVLPMLDHGYLYLAATRMSLFRSEQHWAVVFEVFGFSPRVGVPDLSVTTIDGEIDAPAWSADDRHGRHRKVQTFRPVPDGDWIDVEDPETVAAEGRLVVRGREIPLPEQGAYAAAGIDLLEARPLVFELCRYLSAMHREEVLATGAERRGNIAADMAQVMVLDDWHHPDLAGGELPGDTETFRQLAEVLATGDASIYTAPETGNTHWRNWPEGGRL</sequence>
<protein>
    <submittedName>
        <fullName evidence="1">Uncharacterized protein</fullName>
    </submittedName>
</protein>
<evidence type="ECO:0000313" key="2">
    <source>
        <dbReference type="Proteomes" id="UP000325785"/>
    </source>
</evidence>
<accession>A0A5P3AGE6</accession>